<reference evidence="1" key="1">
    <citation type="submission" date="2017-05" db="UniProtKB">
        <authorList>
            <consortium name="EnsemblMetazoa"/>
        </authorList>
    </citation>
    <scope>IDENTIFICATION</scope>
</reference>
<evidence type="ECO:0000313" key="1">
    <source>
        <dbReference type="EnsemblMetazoa" id="Aqu2.1.27276_001"/>
    </source>
</evidence>
<proteinExistence type="predicted"/>
<organism evidence="1">
    <name type="scientific">Amphimedon queenslandica</name>
    <name type="common">Sponge</name>
    <dbReference type="NCBI Taxonomy" id="400682"/>
    <lineage>
        <taxon>Eukaryota</taxon>
        <taxon>Metazoa</taxon>
        <taxon>Porifera</taxon>
        <taxon>Demospongiae</taxon>
        <taxon>Heteroscleromorpha</taxon>
        <taxon>Haplosclerida</taxon>
        <taxon>Niphatidae</taxon>
        <taxon>Amphimedon</taxon>
    </lineage>
</organism>
<dbReference type="InParanoid" id="A0A1X7UIH9"/>
<protein>
    <submittedName>
        <fullName evidence="1">Uncharacterized protein</fullName>
    </submittedName>
</protein>
<dbReference type="EnsemblMetazoa" id="Aqu2.1.27276_001">
    <property type="protein sequence ID" value="Aqu2.1.27276_001"/>
    <property type="gene ID" value="Aqu2.1.27276"/>
</dbReference>
<name>A0A1X7UIH9_AMPQE</name>
<accession>A0A1X7UIH9</accession>
<sequence>MTKQQNTWIMIICKCNIRDVPVAFVLPFLREADNQILLHVSMYYMF</sequence>
<dbReference type="AlphaFoldDB" id="A0A1X7UIH9"/>